<dbReference type="GO" id="GO:0051607">
    <property type="term" value="P:defense response to virus"/>
    <property type="evidence" value="ECO:0007669"/>
    <property type="project" value="UniProtKB-KW"/>
</dbReference>
<dbReference type="GO" id="GO:0003964">
    <property type="term" value="F:RNA-directed DNA polymerase activity"/>
    <property type="evidence" value="ECO:0007669"/>
    <property type="project" value="UniProtKB-KW"/>
</dbReference>
<dbReference type="PANTHER" id="PTHR34047:SF3">
    <property type="entry name" value="BLR2052 PROTEIN"/>
    <property type="match status" value="1"/>
</dbReference>
<evidence type="ECO:0000256" key="5">
    <source>
        <dbReference type="ARBA" id="ARBA00022842"/>
    </source>
</evidence>
<dbReference type="SUPFAM" id="SSF56672">
    <property type="entry name" value="DNA/RNA polymerases"/>
    <property type="match status" value="1"/>
</dbReference>
<dbReference type="GO" id="GO:0046872">
    <property type="term" value="F:metal ion binding"/>
    <property type="evidence" value="ECO:0007669"/>
    <property type="project" value="UniProtKB-KW"/>
</dbReference>
<sequence>MSGLQSPSRKPFDIPKQEVWEAYLRVKANRGAPGVDNCSVEDFEKDLRDNLYKIWNRMSSGSYFPPPVRAVEIPKPNGGVRVLAVPTVADRVAQTVVARRLEARVEQIFHPDSYGYRPGRSALDAVAQCRKRCWQRAWVVEVDIAKFFDEVDHELMLKAVAKHACEPWVRLYVARWLTAPLQLADGTLAARRRGTPQGSAVSPVLANLFLHYAFDAWMERSFPSVPFERYVDDAVVHCLTQRQAHQVRQALADRLAQVGLRLHPDKTRNVYCPTTKRREKHPVTSFDFLGYTFRARSAVDRQGRMFTSFLPAISPSACKRLGAQVRSWRLHLRTGHTLADLARRINPIVRGWMQYYGAFYRTAMYPLLKRINAYLVRWLRKKYKRLRTFKKAKAAWRRVTKQFPYLMAHWVWVHSFW</sequence>
<evidence type="ECO:0000256" key="1">
    <source>
        <dbReference type="ARBA" id="ARBA00012493"/>
    </source>
</evidence>
<dbReference type="GO" id="GO:0003723">
    <property type="term" value="F:RNA binding"/>
    <property type="evidence" value="ECO:0007669"/>
    <property type="project" value="InterPro"/>
</dbReference>
<reference evidence="11 12" key="1">
    <citation type="submission" date="2018-12" db="EMBL/GenBank/DDBJ databases">
        <authorList>
            <consortium name="Pathogen Informatics"/>
        </authorList>
    </citation>
    <scope>NUCLEOTIDE SEQUENCE [LARGE SCALE GENOMIC DNA]</scope>
    <source>
        <strain evidence="11 12">NCTC11923</strain>
    </source>
</reference>
<evidence type="ECO:0000259" key="10">
    <source>
        <dbReference type="PROSITE" id="PS50878"/>
    </source>
</evidence>
<comment type="catalytic activity">
    <reaction evidence="9">
        <text>DNA(n) + a 2'-deoxyribonucleoside 5'-triphosphate = DNA(n+1) + diphosphate</text>
        <dbReference type="Rhea" id="RHEA:22508"/>
        <dbReference type="Rhea" id="RHEA-COMP:17339"/>
        <dbReference type="Rhea" id="RHEA-COMP:17340"/>
        <dbReference type="ChEBI" id="CHEBI:33019"/>
        <dbReference type="ChEBI" id="CHEBI:61560"/>
        <dbReference type="ChEBI" id="CHEBI:173112"/>
        <dbReference type="EC" id="2.7.7.49"/>
    </reaction>
</comment>
<evidence type="ECO:0000256" key="9">
    <source>
        <dbReference type="ARBA" id="ARBA00048173"/>
    </source>
</evidence>
<dbReference type="PROSITE" id="PS50878">
    <property type="entry name" value="RT_POL"/>
    <property type="match status" value="1"/>
</dbReference>
<feature type="domain" description="Reverse transcriptase" evidence="10">
    <location>
        <begin position="54"/>
        <end position="293"/>
    </location>
</feature>
<evidence type="ECO:0000313" key="11">
    <source>
        <dbReference type="EMBL" id="VEG75768.1"/>
    </source>
</evidence>
<dbReference type="InterPro" id="IPR013597">
    <property type="entry name" value="Mat_intron_G2"/>
</dbReference>
<accession>A0A3S4WII6</accession>
<dbReference type="Pfam" id="PF08388">
    <property type="entry name" value="GIIM"/>
    <property type="match status" value="1"/>
</dbReference>
<evidence type="ECO:0000256" key="4">
    <source>
        <dbReference type="ARBA" id="ARBA00022723"/>
    </source>
</evidence>
<evidence type="ECO:0000256" key="8">
    <source>
        <dbReference type="ARBA" id="ARBA00034120"/>
    </source>
</evidence>
<dbReference type="PRINTS" id="PR00866">
    <property type="entry name" value="RNADNAPOLMS"/>
</dbReference>
<evidence type="ECO:0000256" key="7">
    <source>
        <dbReference type="ARBA" id="ARBA00023118"/>
    </source>
</evidence>
<evidence type="ECO:0000256" key="3">
    <source>
        <dbReference type="ARBA" id="ARBA00022695"/>
    </source>
</evidence>
<name>A0A3S4WII6_9ACTO</name>
<keyword evidence="12" id="KW-1185">Reference proteome</keyword>
<organism evidence="11 12">
    <name type="scientific">Actinomyces slackii</name>
    <dbReference type="NCBI Taxonomy" id="52774"/>
    <lineage>
        <taxon>Bacteria</taxon>
        <taxon>Bacillati</taxon>
        <taxon>Actinomycetota</taxon>
        <taxon>Actinomycetes</taxon>
        <taxon>Actinomycetales</taxon>
        <taxon>Actinomycetaceae</taxon>
        <taxon>Actinomyces</taxon>
    </lineage>
</organism>
<dbReference type="EMBL" id="LR134363">
    <property type="protein sequence ID" value="VEG75768.1"/>
    <property type="molecule type" value="Genomic_DNA"/>
</dbReference>
<dbReference type="CDD" id="cd01651">
    <property type="entry name" value="RT_G2_intron"/>
    <property type="match status" value="1"/>
</dbReference>
<dbReference type="NCBIfam" id="TIGR04416">
    <property type="entry name" value="group_II_RT_mat"/>
    <property type="match status" value="1"/>
</dbReference>
<keyword evidence="5" id="KW-0460">Magnesium</keyword>
<dbReference type="RefSeq" id="WP_026427101.1">
    <property type="nucleotide sequence ID" value="NZ_CBCRWE010000019.1"/>
</dbReference>
<dbReference type="InterPro" id="IPR000477">
    <property type="entry name" value="RT_dom"/>
</dbReference>
<keyword evidence="7" id="KW-0051">Antiviral defense</keyword>
<dbReference type="InterPro" id="IPR000123">
    <property type="entry name" value="Reverse_transcriptase_msDNA"/>
</dbReference>
<comment type="similarity">
    <text evidence="8">Belongs to the bacterial reverse transcriptase family.</text>
</comment>
<dbReference type="STRING" id="1278298.GCA_000428685_02113"/>
<evidence type="ECO:0000313" key="12">
    <source>
        <dbReference type="Proteomes" id="UP000276899"/>
    </source>
</evidence>
<keyword evidence="3" id="KW-0548">Nucleotidyltransferase</keyword>
<dbReference type="KEGG" id="asla:NCTC11923_02445"/>
<dbReference type="Pfam" id="PF00078">
    <property type="entry name" value="RVT_1"/>
    <property type="match status" value="1"/>
</dbReference>
<evidence type="ECO:0000256" key="6">
    <source>
        <dbReference type="ARBA" id="ARBA00022918"/>
    </source>
</evidence>
<proteinExistence type="inferred from homology"/>
<dbReference type="AlphaFoldDB" id="A0A3S4WII6"/>
<dbReference type="Proteomes" id="UP000276899">
    <property type="component" value="Chromosome"/>
</dbReference>
<dbReference type="InterPro" id="IPR051083">
    <property type="entry name" value="GrpII_Intron_Splice-Mob/Def"/>
</dbReference>
<evidence type="ECO:0000256" key="2">
    <source>
        <dbReference type="ARBA" id="ARBA00022679"/>
    </source>
</evidence>
<dbReference type="EC" id="2.7.7.49" evidence="1"/>
<dbReference type="InterPro" id="IPR043502">
    <property type="entry name" value="DNA/RNA_pol_sf"/>
</dbReference>
<dbReference type="InterPro" id="IPR030931">
    <property type="entry name" value="Group_II_RT_mat"/>
</dbReference>
<keyword evidence="4" id="KW-0479">Metal-binding</keyword>
<dbReference type="PANTHER" id="PTHR34047">
    <property type="entry name" value="NUCLEAR INTRON MATURASE 1, MITOCHONDRIAL-RELATED"/>
    <property type="match status" value="1"/>
</dbReference>
<protein>
    <recommendedName>
        <fullName evidence="1">RNA-directed DNA polymerase</fullName>
        <ecNumber evidence="1">2.7.7.49</ecNumber>
    </recommendedName>
</protein>
<gene>
    <name evidence="11" type="primary">ltrA</name>
    <name evidence="11" type="ORF">NCTC11923_02445</name>
</gene>
<dbReference type="SMR" id="A0A3S4WII6"/>
<keyword evidence="2" id="KW-0808">Transferase</keyword>
<keyword evidence="6" id="KW-0695">RNA-directed DNA polymerase</keyword>